<dbReference type="CDD" id="cd13153">
    <property type="entry name" value="KOW_GPKOW_B"/>
    <property type="match status" value="1"/>
</dbReference>
<reference evidence="7 8" key="1">
    <citation type="submission" date="2020-06" db="EMBL/GenBank/DDBJ databases">
        <authorList>
            <person name="Li R."/>
            <person name="Bekaert M."/>
        </authorList>
    </citation>
    <scope>NUCLEOTIDE SEQUENCE [LARGE SCALE GENOMIC DNA]</scope>
    <source>
        <strain evidence="8">wild</strain>
    </source>
</reference>
<dbReference type="CDD" id="cd13152">
    <property type="entry name" value="KOW_GPKOW_A"/>
    <property type="match status" value="1"/>
</dbReference>
<protein>
    <submittedName>
        <fullName evidence="7">GPKOW</fullName>
    </submittedName>
</protein>
<sequence length="480" mass="54839">MEQKTVSFGFSKIKKNRSLGISKISEGEVEKNDEAEFVTEVDENFAKSTKPKAKEYVIPLIKENKWRVNASGNQIEDSAVQELVEDARKFQEAEQGKGKTDMGLNIPLLMQNKIPEGYETDDKLDVGLRPDEPEENDYEEIPIDQFGLAMLRGMGWKEGQGIGKNNKAVAPVNAVLRPKGLGLGADRSQAAQLNDSKKGSRKNDEEEALVLKKGAYCVLLKGANKDLYGIIEGLDEDNARVMVKLTLTGNMVTQSQYAIRLVDSHEYKKYSKYLNKGKADKYKEEEERKKEKKRKREKHHKSKKDKHRDEDSDHGSKQFEDDDRHPSSDSRKRKHDRLEDYADKTKSSQNGHSRSDPLWIKPQIRVRIISKDYKKGRYYNTKVNVIDVLSLDNCVCQTDDGKVLEGISQSELETVIPKQENAHVLIVSGKQKGQLARIMKKDKSRYIATLQLLRDRDDVINLDFDKICEYSGNIDEEYDY</sequence>
<dbReference type="InterPro" id="IPR041994">
    <property type="entry name" value="GPKOW_KOW2"/>
</dbReference>
<dbReference type="Pfam" id="PF25088">
    <property type="entry name" value="GPKOW_C"/>
    <property type="match status" value="1"/>
</dbReference>
<evidence type="ECO:0000313" key="8">
    <source>
        <dbReference type="Proteomes" id="UP000507470"/>
    </source>
</evidence>
<feature type="compositionally biased region" description="Basic and acidic residues" evidence="5">
    <location>
        <begin position="307"/>
        <end position="346"/>
    </location>
</feature>
<dbReference type="AlphaFoldDB" id="A0A6J8DQ47"/>
<comment type="similarity">
    <text evidence="2">Belongs to the MOS2 family.</text>
</comment>
<accession>A0A6J8DQ47</accession>
<name>A0A6J8DQ47_MYTCO</name>
<dbReference type="GO" id="GO:0005681">
    <property type="term" value="C:spliceosomal complex"/>
    <property type="evidence" value="ECO:0007669"/>
    <property type="project" value="TreeGrafter"/>
</dbReference>
<dbReference type="InterPro" id="IPR000467">
    <property type="entry name" value="G_patch_dom"/>
</dbReference>
<evidence type="ECO:0000256" key="3">
    <source>
        <dbReference type="ARBA" id="ARBA00022737"/>
    </source>
</evidence>
<dbReference type="GO" id="GO:0000398">
    <property type="term" value="P:mRNA splicing, via spliceosome"/>
    <property type="evidence" value="ECO:0007669"/>
    <property type="project" value="InterPro"/>
</dbReference>
<dbReference type="OrthoDB" id="5577072at2759"/>
<dbReference type="PROSITE" id="PS50174">
    <property type="entry name" value="G_PATCH"/>
    <property type="match status" value="1"/>
</dbReference>
<gene>
    <name evidence="7" type="ORF">MCOR_42992</name>
</gene>
<dbReference type="InterPro" id="IPR005824">
    <property type="entry name" value="KOW"/>
</dbReference>
<dbReference type="PANTHER" id="PTHR15818:SF2">
    <property type="entry name" value="G-PATCH DOMAIN AND KOW MOTIFS-CONTAINING PROTEIN"/>
    <property type="match status" value="1"/>
</dbReference>
<dbReference type="Pfam" id="PF12656">
    <property type="entry name" value="G-patch_2"/>
    <property type="match status" value="1"/>
</dbReference>
<dbReference type="EMBL" id="CACVKT020007647">
    <property type="protein sequence ID" value="CAC5409742.1"/>
    <property type="molecule type" value="Genomic_DNA"/>
</dbReference>
<dbReference type="InterPro" id="IPR026822">
    <property type="entry name" value="Spp2/MOS2_G-patch"/>
</dbReference>
<evidence type="ECO:0000256" key="2">
    <source>
        <dbReference type="ARBA" id="ARBA00010966"/>
    </source>
</evidence>
<feature type="compositionally biased region" description="Basic and acidic residues" evidence="5">
    <location>
        <begin position="278"/>
        <end position="289"/>
    </location>
</feature>
<dbReference type="InterPro" id="IPR045166">
    <property type="entry name" value="Spp2-like"/>
</dbReference>
<keyword evidence="8" id="KW-1185">Reference proteome</keyword>
<evidence type="ECO:0000259" key="6">
    <source>
        <dbReference type="PROSITE" id="PS50174"/>
    </source>
</evidence>
<dbReference type="SMART" id="SM00739">
    <property type="entry name" value="KOW"/>
    <property type="match status" value="2"/>
</dbReference>
<evidence type="ECO:0000313" key="7">
    <source>
        <dbReference type="EMBL" id="CAC5409742.1"/>
    </source>
</evidence>
<dbReference type="InterPro" id="IPR041993">
    <property type="entry name" value="GPKOW_KOW1"/>
</dbReference>
<organism evidence="7 8">
    <name type="scientific">Mytilus coruscus</name>
    <name type="common">Sea mussel</name>
    <dbReference type="NCBI Taxonomy" id="42192"/>
    <lineage>
        <taxon>Eukaryota</taxon>
        <taxon>Metazoa</taxon>
        <taxon>Spiralia</taxon>
        <taxon>Lophotrochozoa</taxon>
        <taxon>Mollusca</taxon>
        <taxon>Bivalvia</taxon>
        <taxon>Autobranchia</taxon>
        <taxon>Pteriomorphia</taxon>
        <taxon>Mytilida</taxon>
        <taxon>Mytiloidea</taxon>
        <taxon>Mytilidae</taxon>
        <taxon>Mytilinae</taxon>
        <taxon>Mytilus</taxon>
    </lineage>
</organism>
<comment type="subcellular location">
    <subcellularLocation>
        <location evidence="1">Nucleus</location>
    </subcellularLocation>
</comment>
<feature type="region of interest" description="Disordered" evidence="5">
    <location>
        <begin position="278"/>
        <end position="357"/>
    </location>
</feature>
<proteinExistence type="inferred from homology"/>
<evidence type="ECO:0000256" key="4">
    <source>
        <dbReference type="ARBA" id="ARBA00023242"/>
    </source>
</evidence>
<dbReference type="PANTHER" id="PTHR15818">
    <property type="entry name" value="G PATCH AND KOW-CONTAINING"/>
    <property type="match status" value="1"/>
</dbReference>
<keyword evidence="4" id="KW-0539">Nucleus</keyword>
<dbReference type="GO" id="GO:0003676">
    <property type="term" value="F:nucleic acid binding"/>
    <property type="evidence" value="ECO:0007669"/>
    <property type="project" value="InterPro"/>
</dbReference>
<evidence type="ECO:0000256" key="5">
    <source>
        <dbReference type="SAM" id="MobiDB-lite"/>
    </source>
</evidence>
<dbReference type="Gene3D" id="2.30.30.140">
    <property type="match status" value="1"/>
</dbReference>
<dbReference type="Proteomes" id="UP000507470">
    <property type="component" value="Unassembled WGS sequence"/>
</dbReference>
<feature type="domain" description="G-patch" evidence="6">
    <location>
        <begin position="143"/>
        <end position="188"/>
    </location>
</feature>
<feature type="compositionally biased region" description="Basic residues" evidence="5">
    <location>
        <begin position="290"/>
        <end position="306"/>
    </location>
</feature>
<evidence type="ECO:0000256" key="1">
    <source>
        <dbReference type="ARBA" id="ARBA00004123"/>
    </source>
</evidence>
<keyword evidence="3" id="KW-0677">Repeat</keyword>
<dbReference type="SMART" id="SM00443">
    <property type="entry name" value="G_patch"/>
    <property type="match status" value="1"/>
</dbReference>